<evidence type="ECO:0000313" key="2">
    <source>
        <dbReference type="Proteomes" id="UP000248214"/>
    </source>
</evidence>
<protein>
    <recommendedName>
        <fullName evidence="3">Sporulation inhibitor of replication protein SirA</fullName>
    </recommendedName>
</protein>
<name>A0A323TGM7_9BACI</name>
<comment type="caution">
    <text evidence="1">The sequence shown here is derived from an EMBL/GenBank/DDBJ whole genome shotgun (WGS) entry which is preliminary data.</text>
</comment>
<dbReference type="EMBL" id="PDOD01000002">
    <property type="protein sequence ID" value="PYZ93044.1"/>
    <property type="molecule type" value="Genomic_DNA"/>
</dbReference>
<proteinExistence type="predicted"/>
<accession>A0A323TGM7</accession>
<organism evidence="1 2">
    <name type="scientific">Salipaludibacillus keqinensis</name>
    <dbReference type="NCBI Taxonomy" id="2045207"/>
    <lineage>
        <taxon>Bacteria</taxon>
        <taxon>Bacillati</taxon>
        <taxon>Bacillota</taxon>
        <taxon>Bacilli</taxon>
        <taxon>Bacillales</taxon>
        <taxon>Bacillaceae</taxon>
    </lineage>
</organism>
<dbReference type="OrthoDB" id="2736584at2"/>
<dbReference type="Proteomes" id="UP000248214">
    <property type="component" value="Unassembled WGS sequence"/>
</dbReference>
<gene>
    <name evidence="1" type="ORF">CR194_07550</name>
</gene>
<dbReference type="RefSeq" id="WP_146035924.1">
    <property type="nucleotide sequence ID" value="NZ_PDOD01000002.1"/>
</dbReference>
<sequence>MRKYEIVLIDEEVAYMYSGMEKKLFQLFYEHRHAHGNLKQITTGQVQYITKDFYQSNLDHFIYQYFFHQKDYSYSKHTHTLNMVKEQSFARLTLFPKKMILFASGGIDAETSFFEVLRRYQSFFLAMNYETNKYGWLKPIQVMNIMQERSGI</sequence>
<evidence type="ECO:0008006" key="3">
    <source>
        <dbReference type="Google" id="ProtNLM"/>
    </source>
</evidence>
<keyword evidence="2" id="KW-1185">Reference proteome</keyword>
<dbReference type="AlphaFoldDB" id="A0A323TGM7"/>
<reference evidence="1 2" key="1">
    <citation type="submission" date="2017-10" db="EMBL/GenBank/DDBJ databases">
        <title>Bacillus sp. nov., a halophilic bacterium isolated from a Keqin Lake.</title>
        <authorList>
            <person name="Wang H."/>
        </authorList>
    </citation>
    <scope>NUCLEOTIDE SEQUENCE [LARGE SCALE GENOMIC DNA]</scope>
    <source>
        <strain evidence="1 2">KQ-12</strain>
    </source>
</reference>
<dbReference type="Gene3D" id="3.30.310.250">
    <property type="entry name" value="Sporulation inhibitor of replication protein SirA"/>
    <property type="match status" value="1"/>
</dbReference>
<dbReference type="InterPro" id="IPR038449">
    <property type="entry name" value="SirA_sf"/>
</dbReference>
<dbReference type="InterPro" id="IPR019683">
    <property type="entry name" value="SirA"/>
</dbReference>
<evidence type="ECO:0000313" key="1">
    <source>
        <dbReference type="EMBL" id="PYZ93044.1"/>
    </source>
</evidence>
<dbReference type="Pfam" id="PF10747">
    <property type="entry name" value="SirA"/>
    <property type="match status" value="1"/>
</dbReference>